<dbReference type="OrthoDB" id="9788420at2"/>
<dbReference type="Pfam" id="PF02470">
    <property type="entry name" value="MlaD"/>
    <property type="match status" value="1"/>
</dbReference>
<evidence type="ECO:0000313" key="3">
    <source>
        <dbReference type="EMBL" id="SDO81288.1"/>
    </source>
</evidence>
<evidence type="ECO:0000259" key="2">
    <source>
        <dbReference type="Pfam" id="PF02470"/>
    </source>
</evidence>
<dbReference type="NCBIfam" id="TIGR04430">
    <property type="entry name" value="OM_asym_MlaD"/>
    <property type="match status" value="1"/>
</dbReference>
<feature type="domain" description="Mce/MlaD" evidence="2">
    <location>
        <begin position="39"/>
        <end position="113"/>
    </location>
</feature>
<dbReference type="AlphaFoldDB" id="A0A1H0MLE8"/>
<organism evidence="3 4">
    <name type="scientific">Desulforhopalus singaporensis</name>
    <dbReference type="NCBI Taxonomy" id="91360"/>
    <lineage>
        <taxon>Bacteria</taxon>
        <taxon>Pseudomonadati</taxon>
        <taxon>Thermodesulfobacteriota</taxon>
        <taxon>Desulfobulbia</taxon>
        <taxon>Desulfobulbales</taxon>
        <taxon>Desulfocapsaceae</taxon>
        <taxon>Desulforhopalus</taxon>
    </lineage>
</organism>
<keyword evidence="4" id="KW-1185">Reference proteome</keyword>
<protein>
    <submittedName>
        <fullName evidence="3">Phospholipid/cholesterol/gamma-HCH transport system substrate-binding protein</fullName>
    </submittedName>
</protein>
<sequence length="149" mass="15766">MTKKTLEMSVGVFMLLGFAAFVYLALQLGEVPFLKNNDSYIIRAEFDNVAGVKKGASVQVAGVVVGDVADVRLGDREVAILALRLENGVKVPTDSIASVKSQGIIGDKYIQLSLGGDEENIDPGGVIVETESSLDIESLISKFAFGSAQ</sequence>
<evidence type="ECO:0000313" key="4">
    <source>
        <dbReference type="Proteomes" id="UP000199073"/>
    </source>
</evidence>
<dbReference type="PANTHER" id="PTHR33371">
    <property type="entry name" value="INTERMEMBRANE PHOSPHOLIPID TRANSPORT SYSTEM BINDING PROTEIN MLAD-RELATED"/>
    <property type="match status" value="1"/>
</dbReference>
<dbReference type="PANTHER" id="PTHR33371:SF4">
    <property type="entry name" value="INTERMEMBRANE PHOSPHOLIPID TRANSPORT SYSTEM BINDING PROTEIN MLAD"/>
    <property type="match status" value="1"/>
</dbReference>
<dbReference type="InterPro" id="IPR052336">
    <property type="entry name" value="MlaD_Phospholipid_Transporter"/>
</dbReference>
<evidence type="ECO:0000256" key="1">
    <source>
        <dbReference type="SAM" id="Phobius"/>
    </source>
</evidence>
<accession>A0A1H0MLE8</accession>
<keyword evidence="1" id="KW-1133">Transmembrane helix</keyword>
<dbReference type="Proteomes" id="UP000199073">
    <property type="component" value="Unassembled WGS sequence"/>
</dbReference>
<gene>
    <name evidence="3" type="ORF">SAMN05660330_01101</name>
</gene>
<reference evidence="3 4" key="1">
    <citation type="submission" date="2016-10" db="EMBL/GenBank/DDBJ databases">
        <authorList>
            <person name="de Groot N.N."/>
        </authorList>
    </citation>
    <scope>NUCLEOTIDE SEQUENCE [LARGE SCALE GENOMIC DNA]</scope>
    <source>
        <strain evidence="3 4">DSM 12130</strain>
    </source>
</reference>
<dbReference type="InterPro" id="IPR003399">
    <property type="entry name" value="Mce/MlaD"/>
</dbReference>
<keyword evidence="1" id="KW-0472">Membrane</keyword>
<dbReference type="GO" id="GO:0015914">
    <property type="term" value="P:phospholipid transport"/>
    <property type="evidence" value="ECO:0007669"/>
    <property type="project" value="InterPro"/>
</dbReference>
<name>A0A1H0MLE8_9BACT</name>
<dbReference type="RefSeq" id="WP_092220591.1">
    <property type="nucleotide sequence ID" value="NZ_FNJI01000006.1"/>
</dbReference>
<keyword evidence="1" id="KW-0812">Transmembrane</keyword>
<dbReference type="EMBL" id="FNJI01000006">
    <property type="protein sequence ID" value="SDO81288.1"/>
    <property type="molecule type" value="Genomic_DNA"/>
</dbReference>
<proteinExistence type="predicted"/>
<dbReference type="STRING" id="91360.SAMN05660330_01101"/>
<feature type="transmembrane region" description="Helical" evidence="1">
    <location>
        <begin position="6"/>
        <end position="26"/>
    </location>
</feature>
<dbReference type="InterPro" id="IPR030970">
    <property type="entry name" value="ABC_MlaD"/>
</dbReference>